<reference evidence="1 2" key="1">
    <citation type="submission" date="2021-05" db="EMBL/GenBank/DDBJ databases">
        <title>Novel Bacillus species.</title>
        <authorList>
            <person name="Liu G."/>
        </authorList>
    </citation>
    <scope>NUCLEOTIDE SEQUENCE [LARGE SCALE GENOMIC DNA]</scope>
    <source>
        <strain evidence="1 2">FJAT-49705</strain>
    </source>
</reference>
<sequence>MVSGFNNEKIREQLGEILEKENNALFNHLKRMWTQSPIKGISFETWGVLFNAMIDGLAIQALLIKDFPVEKVYDGLEQLVKSLTRQPTQEEIK</sequence>
<accession>A0ABS5NYZ2</accession>
<dbReference type="SUPFAM" id="SSF48498">
    <property type="entry name" value="Tetracyclin repressor-like, C-terminal domain"/>
    <property type="match status" value="1"/>
</dbReference>
<comment type="caution">
    <text evidence="1">The sequence shown here is derived from an EMBL/GenBank/DDBJ whole genome shotgun (WGS) entry which is preliminary data.</text>
</comment>
<name>A0ABS5NYZ2_9BACI</name>
<proteinExistence type="predicted"/>
<organism evidence="1 2">
    <name type="scientific">Cytobacillus citreus</name>
    <dbReference type="NCBI Taxonomy" id="2833586"/>
    <lineage>
        <taxon>Bacteria</taxon>
        <taxon>Bacillati</taxon>
        <taxon>Bacillota</taxon>
        <taxon>Bacilli</taxon>
        <taxon>Bacillales</taxon>
        <taxon>Bacillaceae</taxon>
        <taxon>Cytobacillus</taxon>
    </lineage>
</organism>
<evidence type="ECO:0000313" key="2">
    <source>
        <dbReference type="Proteomes" id="UP000681027"/>
    </source>
</evidence>
<dbReference type="InterPro" id="IPR036271">
    <property type="entry name" value="Tet_transcr_reg_TetR-rel_C_sf"/>
</dbReference>
<keyword evidence="2" id="KW-1185">Reference proteome</keyword>
<evidence type="ECO:0000313" key="1">
    <source>
        <dbReference type="EMBL" id="MBS4193061.1"/>
    </source>
</evidence>
<evidence type="ECO:0008006" key="3">
    <source>
        <dbReference type="Google" id="ProtNLM"/>
    </source>
</evidence>
<protein>
    <recommendedName>
        <fullName evidence="3">TetR family transcriptional regulator</fullName>
    </recommendedName>
</protein>
<dbReference type="EMBL" id="JAGYPM010000008">
    <property type="protein sequence ID" value="MBS4193061.1"/>
    <property type="molecule type" value="Genomic_DNA"/>
</dbReference>
<gene>
    <name evidence="1" type="ORF">KHA94_23415</name>
</gene>
<dbReference type="Proteomes" id="UP000681027">
    <property type="component" value="Unassembled WGS sequence"/>
</dbReference>